<dbReference type="Pfam" id="PF00730">
    <property type="entry name" value="HhH-GPD"/>
    <property type="match status" value="1"/>
</dbReference>
<keyword evidence="13" id="KW-0234">DNA repair</keyword>
<dbReference type="PROSITE" id="PS50859">
    <property type="entry name" value="LONGIN"/>
    <property type="match status" value="1"/>
</dbReference>
<dbReference type="EC" id="3.2.2.31" evidence="4 15"/>
<evidence type="ECO:0000256" key="1">
    <source>
        <dbReference type="ARBA" id="ARBA00000843"/>
    </source>
</evidence>
<organism evidence="17 18">
    <name type="scientific">Breznakia pachnodae</name>
    <dbReference type="NCBI Taxonomy" id="265178"/>
    <lineage>
        <taxon>Bacteria</taxon>
        <taxon>Bacillati</taxon>
        <taxon>Bacillota</taxon>
        <taxon>Erysipelotrichia</taxon>
        <taxon>Erysipelotrichales</taxon>
        <taxon>Erysipelotrichaceae</taxon>
        <taxon>Breznakia</taxon>
    </lineage>
</organism>
<feature type="domain" description="Longin" evidence="16">
    <location>
        <begin position="246"/>
        <end position="348"/>
    </location>
</feature>
<dbReference type="EMBL" id="JAUSUR010000007">
    <property type="protein sequence ID" value="MDQ0362595.1"/>
    <property type="molecule type" value="Genomic_DNA"/>
</dbReference>
<dbReference type="InterPro" id="IPR011257">
    <property type="entry name" value="DNA_glycosylase"/>
</dbReference>
<evidence type="ECO:0000256" key="12">
    <source>
        <dbReference type="ARBA" id="ARBA00023136"/>
    </source>
</evidence>
<keyword evidence="10 15" id="KW-0408">Iron</keyword>
<evidence type="ECO:0000256" key="6">
    <source>
        <dbReference type="ARBA" id="ARBA00022485"/>
    </source>
</evidence>
<evidence type="ECO:0000256" key="10">
    <source>
        <dbReference type="ARBA" id="ARBA00023004"/>
    </source>
</evidence>
<keyword evidence="14 15" id="KW-0326">Glycosidase</keyword>
<accession>A0ABU0E710</accession>
<dbReference type="Proteomes" id="UP001230220">
    <property type="component" value="Unassembled WGS sequence"/>
</dbReference>
<dbReference type="PANTHER" id="PTHR42944:SF1">
    <property type="entry name" value="ADENINE DNA GLYCOSYLASE"/>
    <property type="match status" value="1"/>
</dbReference>
<dbReference type="InterPro" id="IPR003265">
    <property type="entry name" value="HhH-GPD_domain"/>
</dbReference>
<comment type="subcellular location">
    <subcellularLocation>
        <location evidence="2">Membrane</location>
    </subcellularLocation>
</comment>
<dbReference type="RefSeq" id="WP_307410345.1">
    <property type="nucleotide sequence ID" value="NZ_JAUSUR010000007.1"/>
</dbReference>
<dbReference type="Gene3D" id="1.10.1670.10">
    <property type="entry name" value="Helix-hairpin-Helix base-excision DNA repair enzymes (C-terminal)"/>
    <property type="match status" value="1"/>
</dbReference>
<dbReference type="InterPro" id="IPR004036">
    <property type="entry name" value="Endonuclease-III-like_CS2"/>
</dbReference>
<evidence type="ECO:0000256" key="3">
    <source>
        <dbReference type="ARBA" id="ARBA00008343"/>
    </source>
</evidence>
<dbReference type="InterPro" id="IPR005760">
    <property type="entry name" value="A/G_AdeGlyc_MutY"/>
</dbReference>
<comment type="function">
    <text evidence="15">Adenine glycosylase active on G-A mispairs.</text>
</comment>
<dbReference type="PROSITE" id="PS01155">
    <property type="entry name" value="ENDONUCLEASE_III_2"/>
    <property type="match status" value="1"/>
</dbReference>
<evidence type="ECO:0000256" key="15">
    <source>
        <dbReference type="RuleBase" id="RU365096"/>
    </source>
</evidence>
<dbReference type="GO" id="GO:0016798">
    <property type="term" value="F:hydrolase activity, acting on glycosyl bonds"/>
    <property type="evidence" value="ECO:0007669"/>
    <property type="project" value="UniProtKB-KW"/>
</dbReference>
<comment type="catalytic activity">
    <reaction evidence="1 15">
        <text>Hydrolyzes free adenine bases from 7,8-dihydro-8-oxoguanine:adenine mismatched double-stranded DNA, leaving an apurinic site.</text>
        <dbReference type="EC" id="3.2.2.31"/>
    </reaction>
</comment>
<evidence type="ECO:0000256" key="13">
    <source>
        <dbReference type="ARBA" id="ARBA00023204"/>
    </source>
</evidence>
<evidence type="ECO:0000256" key="9">
    <source>
        <dbReference type="ARBA" id="ARBA00022801"/>
    </source>
</evidence>
<comment type="caution">
    <text evidence="17">The sequence shown here is derived from an EMBL/GenBank/DDBJ whole genome shotgun (WGS) entry which is preliminary data.</text>
</comment>
<gene>
    <name evidence="17" type="ORF">J2S15_003349</name>
</gene>
<dbReference type="InterPro" id="IPR010908">
    <property type="entry name" value="Longin_dom"/>
</dbReference>
<dbReference type="InterPro" id="IPR029119">
    <property type="entry name" value="MutY_C"/>
</dbReference>
<sequence>MRINIENFRNDLLNWYDEYARVLPWRSEPLPYYVWVSEIMLQQTRVEAVKPYFARFIKRLPTLKDLAEVDDDELRKLWEGLGYYNRVRNMKKCAIECMDKYNGFLPSAYEELIELPGIGSYTAGAIASIAYKEVVPAVDGNVLRVFSRLLASYDDIGKESTKKKFHTIIQEYVSKDRPDAFNQAVMEIGAMVCVPNSAPRCNICPIVSYCQAYETGKEHVLPIKEKKLKRRIEKRTIVVMVHDGKVVLRKRPQTGLLADLYEFINLEGYHTKKQLKELFNDSYTIKSIEKLPTSKHIFSHVEWHMHGYLIEVENVNDELLASITDVDERYAIPTAFKAYKDMLKHYIK</sequence>
<evidence type="ECO:0000256" key="2">
    <source>
        <dbReference type="ARBA" id="ARBA00004370"/>
    </source>
</evidence>
<dbReference type="CDD" id="cd03431">
    <property type="entry name" value="NUDIX_DNA_Glycosylase_C-MutY"/>
    <property type="match status" value="1"/>
</dbReference>
<dbReference type="PANTHER" id="PTHR42944">
    <property type="entry name" value="ADENINE DNA GLYCOSYLASE"/>
    <property type="match status" value="1"/>
</dbReference>
<keyword evidence="7" id="KW-0479">Metal-binding</keyword>
<keyword evidence="18" id="KW-1185">Reference proteome</keyword>
<evidence type="ECO:0000256" key="8">
    <source>
        <dbReference type="ARBA" id="ARBA00022763"/>
    </source>
</evidence>
<evidence type="ECO:0000256" key="14">
    <source>
        <dbReference type="ARBA" id="ARBA00023295"/>
    </source>
</evidence>
<evidence type="ECO:0000256" key="7">
    <source>
        <dbReference type="ARBA" id="ARBA00022723"/>
    </source>
</evidence>
<dbReference type="InterPro" id="IPR044298">
    <property type="entry name" value="MIG/MutY"/>
</dbReference>
<evidence type="ECO:0000259" key="16">
    <source>
        <dbReference type="PROSITE" id="PS50859"/>
    </source>
</evidence>
<dbReference type="SUPFAM" id="SSF48150">
    <property type="entry name" value="DNA-glycosylase"/>
    <property type="match status" value="1"/>
</dbReference>
<reference evidence="17 18" key="1">
    <citation type="submission" date="2023-07" db="EMBL/GenBank/DDBJ databases">
        <title>Genomic Encyclopedia of Type Strains, Phase IV (KMG-IV): sequencing the most valuable type-strain genomes for metagenomic binning, comparative biology and taxonomic classification.</title>
        <authorList>
            <person name="Goeker M."/>
        </authorList>
    </citation>
    <scope>NUCLEOTIDE SEQUENCE [LARGE SCALE GENOMIC DNA]</scope>
    <source>
        <strain evidence="17 18">DSM 16784</strain>
    </source>
</reference>
<keyword evidence="9 17" id="KW-0378">Hydrolase</keyword>
<dbReference type="Gene3D" id="1.10.340.30">
    <property type="entry name" value="Hypothetical protein, domain 2"/>
    <property type="match status" value="1"/>
</dbReference>
<dbReference type="SUPFAM" id="SSF55811">
    <property type="entry name" value="Nudix"/>
    <property type="match status" value="1"/>
</dbReference>
<dbReference type="NCBIfam" id="TIGR01084">
    <property type="entry name" value="mutY"/>
    <property type="match status" value="1"/>
</dbReference>
<evidence type="ECO:0000256" key="5">
    <source>
        <dbReference type="ARBA" id="ARBA00022023"/>
    </source>
</evidence>
<dbReference type="InterPro" id="IPR023170">
    <property type="entry name" value="HhH_base_excis_C"/>
</dbReference>
<keyword evidence="11" id="KW-0411">Iron-sulfur</keyword>
<dbReference type="Gene3D" id="3.90.79.10">
    <property type="entry name" value="Nucleoside Triphosphate Pyrophosphohydrolase"/>
    <property type="match status" value="1"/>
</dbReference>
<comment type="similarity">
    <text evidence="3 15">Belongs to the Nth/MutY family.</text>
</comment>
<proteinExistence type="inferred from homology"/>
<dbReference type="SMART" id="SM00478">
    <property type="entry name" value="ENDO3c"/>
    <property type="match status" value="1"/>
</dbReference>
<evidence type="ECO:0000313" key="18">
    <source>
        <dbReference type="Proteomes" id="UP001230220"/>
    </source>
</evidence>
<evidence type="ECO:0000256" key="11">
    <source>
        <dbReference type="ARBA" id="ARBA00023014"/>
    </source>
</evidence>
<dbReference type="Pfam" id="PF00633">
    <property type="entry name" value="HHH"/>
    <property type="match status" value="1"/>
</dbReference>
<keyword evidence="6" id="KW-0004">4Fe-4S</keyword>
<keyword evidence="8 15" id="KW-0227">DNA damage</keyword>
<evidence type="ECO:0000256" key="4">
    <source>
        <dbReference type="ARBA" id="ARBA00012045"/>
    </source>
</evidence>
<dbReference type="CDD" id="cd00056">
    <property type="entry name" value="ENDO3c"/>
    <property type="match status" value="1"/>
</dbReference>
<dbReference type="Pfam" id="PF14815">
    <property type="entry name" value="NUDIX_4"/>
    <property type="match status" value="1"/>
</dbReference>
<keyword evidence="12" id="KW-0472">Membrane</keyword>
<evidence type="ECO:0000313" key="17">
    <source>
        <dbReference type="EMBL" id="MDQ0362595.1"/>
    </source>
</evidence>
<dbReference type="InterPro" id="IPR015797">
    <property type="entry name" value="NUDIX_hydrolase-like_dom_sf"/>
</dbReference>
<name>A0ABU0E710_9FIRM</name>
<dbReference type="InterPro" id="IPR000445">
    <property type="entry name" value="HhH_motif"/>
</dbReference>
<protein>
    <recommendedName>
        <fullName evidence="5 15">Adenine DNA glycosylase</fullName>
        <ecNumber evidence="4 15">3.2.2.31</ecNumber>
    </recommendedName>
</protein>
<comment type="cofactor">
    <cofactor evidence="15">
        <name>[4Fe-4S] cluster</name>
        <dbReference type="ChEBI" id="CHEBI:49883"/>
    </cofactor>
    <text evidence="15">Binds 1 [4Fe-4S] cluster.</text>
</comment>